<feature type="chain" id="PRO_5026325099" evidence="1">
    <location>
        <begin position="23"/>
        <end position="253"/>
    </location>
</feature>
<gene>
    <name evidence="2" type="ORF">GM418_20870</name>
</gene>
<dbReference type="Pfam" id="PF13852">
    <property type="entry name" value="DUF4197"/>
    <property type="match status" value="1"/>
</dbReference>
<keyword evidence="3" id="KW-1185">Reference proteome</keyword>
<accession>A0A6I6JU34</accession>
<name>A0A6I6JU34_9BACT</name>
<dbReference type="InterPro" id="IPR025245">
    <property type="entry name" value="DUF4197"/>
</dbReference>
<keyword evidence="1" id="KW-0732">Signal</keyword>
<dbReference type="KEGG" id="mcos:GM418_20870"/>
<proteinExistence type="predicted"/>
<evidence type="ECO:0000313" key="3">
    <source>
        <dbReference type="Proteomes" id="UP000428260"/>
    </source>
</evidence>
<organism evidence="2 3">
    <name type="scientific">Maribellus comscasis</name>
    <dbReference type="NCBI Taxonomy" id="2681766"/>
    <lineage>
        <taxon>Bacteria</taxon>
        <taxon>Pseudomonadati</taxon>
        <taxon>Bacteroidota</taxon>
        <taxon>Bacteroidia</taxon>
        <taxon>Marinilabiliales</taxon>
        <taxon>Prolixibacteraceae</taxon>
        <taxon>Maribellus</taxon>
    </lineage>
</organism>
<dbReference type="AlphaFoldDB" id="A0A6I6JU34"/>
<evidence type="ECO:0000256" key="1">
    <source>
        <dbReference type="SAM" id="SignalP"/>
    </source>
</evidence>
<sequence length="253" mass="27861">MKIIKILPFTFLFLFTACAELAQIAQQTLEESQGQSLTRTEIVAGLKEALVVGTNKSVDILGLTDGYYKDEMVKILLPPEADMIVDNVSKIPGGQKLVEDVLLRINRAAEDAVSEAKPIFINSIKSMTITDAIGILRGADNAATQYLHNTTYNQLFALYRPKIKASVDKKLVGNVSTGQSWDLLTGKWNEVANSMVGKVAGFKPVEIDLDEYLTQKALDGLFLKIENQEKLIREDPAARVTDILKRVFGSVNS</sequence>
<dbReference type="EMBL" id="CP046401">
    <property type="protein sequence ID" value="QGY46031.1"/>
    <property type="molecule type" value="Genomic_DNA"/>
</dbReference>
<reference evidence="2 3" key="1">
    <citation type="submission" date="2019-11" db="EMBL/GenBank/DDBJ databases">
        <authorList>
            <person name="Zheng R.K."/>
            <person name="Sun C.M."/>
        </authorList>
    </citation>
    <scope>NUCLEOTIDE SEQUENCE [LARGE SCALE GENOMIC DNA]</scope>
    <source>
        <strain evidence="2 3">WC007</strain>
    </source>
</reference>
<feature type="signal peptide" evidence="1">
    <location>
        <begin position="1"/>
        <end position="22"/>
    </location>
</feature>
<dbReference type="RefSeq" id="WP_158869169.1">
    <property type="nucleotide sequence ID" value="NZ_CP046401.1"/>
</dbReference>
<evidence type="ECO:0000313" key="2">
    <source>
        <dbReference type="EMBL" id="QGY46031.1"/>
    </source>
</evidence>
<dbReference type="PROSITE" id="PS51257">
    <property type="entry name" value="PROKAR_LIPOPROTEIN"/>
    <property type="match status" value="1"/>
</dbReference>
<dbReference type="Proteomes" id="UP000428260">
    <property type="component" value="Chromosome"/>
</dbReference>
<protein>
    <submittedName>
        <fullName evidence="2">DUF4197 family protein</fullName>
    </submittedName>
</protein>